<dbReference type="Gene3D" id="2.180.10.10">
    <property type="entry name" value="RHS repeat-associated core"/>
    <property type="match status" value="1"/>
</dbReference>
<evidence type="ECO:0000313" key="1">
    <source>
        <dbReference type="EMBL" id="PQO28406.1"/>
    </source>
</evidence>
<dbReference type="AlphaFoldDB" id="A0A2S8F8B7"/>
<proteinExistence type="predicted"/>
<dbReference type="PRINTS" id="PR00394">
    <property type="entry name" value="RHSPROTEIN"/>
</dbReference>
<dbReference type="PANTHER" id="PTHR32305">
    <property type="match status" value="1"/>
</dbReference>
<dbReference type="Proteomes" id="UP000240009">
    <property type="component" value="Unassembled WGS sequence"/>
</dbReference>
<reference evidence="1 2" key="1">
    <citation type="submission" date="2018-02" db="EMBL/GenBank/DDBJ databases">
        <title>Comparative genomes isolates from brazilian mangrove.</title>
        <authorList>
            <person name="Araujo J.E."/>
            <person name="Taketani R.G."/>
            <person name="Silva M.C.P."/>
            <person name="Loureco M.V."/>
            <person name="Andreote F.D."/>
        </authorList>
    </citation>
    <scope>NUCLEOTIDE SEQUENCE [LARGE SCALE GENOMIC DNA]</scope>
    <source>
        <strain evidence="1 2">HEX-2 MGV</strain>
    </source>
</reference>
<sequence length="474" mass="52032">MVYLYTPDWQLLEEEITPQEGSPYRYEYVWGIRGQDDLICREKYDSQSNLLERLYSLSDANGNVVGLIPEAENYLNRLITYDPYGTPTDESDFRQLFGGYYYDSDTGLYLVRNRVYHPKLGRWLTKDPLGMVDGPNLYEYCAGDPVNLIDPSGEAIPLILYVGAFAIAAAHGWSQTILATNGEASLGEQALGTGLGALGGFNPFGAYGSALGSIGGYYGGEATGAWDPNQGYQWGGLAGLFVGDIGGILRRGAVAGIPQAARQFGWRTVLSKRARNVAPELLSLGGGIAGATIGSQLTDDPLLGANLGMMAGGAPGGLWRLGRTIRTARLANFRVNSTRFYSVLSDKAAARLAAGGEPWPTGMNRANLGEGLYVWGRKSDAVGYFTKRSLKGDFDPSYGTAIRSFRISNSRLRSFSRIDLRQVSGEAFDQFTDTYTAYADDMIPHGFDYVIYPRALGTEHFFDKRVYRWFRMRT</sequence>
<evidence type="ECO:0000313" key="2">
    <source>
        <dbReference type="Proteomes" id="UP000240009"/>
    </source>
</evidence>
<protein>
    <recommendedName>
        <fullName evidence="3">RHS repeat-associated core domain-containing protein</fullName>
    </recommendedName>
</protein>
<organism evidence="1 2">
    <name type="scientific">Blastopirellula marina</name>
    <dbReference type="NCBI Taxonomy" id="124"/>
    <lineage>
        <taxon>Bacteria</taxon>
        <taxon>Pseudomonadati</taxon>
        <taxon>Planctomycetota</taxon>
        <taxon>Planctomycetia</taxon>
        <taxon>Pirellulales</taxon>
        <taxon>Pirellulaceae</taxon>
        <taxon>Blastopirellula</taxon>
    </lineage>
</organism>
<gene>
    <name evidence="1" type="ORF">C5Y96_16090</name>
</gene>
<dbReference type="EMBL" id="PUIA01000050">
    <property type="protein sequence ID" value="PQO28406.1"/>
    <property type="molecule type" value="Genomic_DNA"/>
</dbReference>
<dbReference type="PANTHER" id="PTHR32305:SF15">
    <property type="entry name" value="PROTEIN RHSA-RELATED"/>
    <property type="match status" value="1"/>
</dbReference>
<dbReference type="InterPro" id="IPR050708">
    <property type="entry name" value="T6SS_VgrG/RHS"/>
</dbReference>
<name>A0A2S8F8B7_9BACT</name>
<evidence type="ECO:0008006" key="3">
    <source>
        <dbReference type="Google" id="ProtNLM"/>
    </source>
</evidence>
<dbReference type="InterPro" id="IPR022385">
    <property type="entry name" value="Rhs_assc_core"/>
</dbReference>
<dbReference type="NCBIfam" id="TIGR03696">
    <property type="entry name" value="Rhs_assc_core"/>
    <property type="match status" value="1"/>
</dbReference>
<comment type="caution">
    <text evidence="1">The sequence shown here is derived from an EMBL/GenBank/DDBJ whole genome shotgun (WGS) entry which is preliminary data.</text>
</comment>
<accession>A0A2S8F8B7</accession>